<accession>A0A9R1W7I4</accession>
<dbReference type="AlphaFoldDB" id="A0A9R1W7I4"/>
<comment type="caution">
    <text evidence="1">The sequence shown here is derived from an EMBL/GenBank/DDBJ whole genome shotgun (WGS) entry which is preliminary data.</text>
</comment>
<dbReference type="EMBL" id="NBSK02000002">
    <property type="protein sequence ID" value="KAJ0219860.1"/>
    <property type="molecule type" value="Genomic_DNA"/>
</dbReference>
<name>A0A9R1W7I4_LACSA</name>
<evidence type="ECO:0000313" key="2">
    <source>
        <dbReference type="Proteomes" id="UP000235145"/>
    </source>
</evidence>
<reference evidence="1 2" key="1">
    <citation type="journal article" date="2017" name="Nat. Commun.">
        <title>Genome assembly with in vitro proximity ligation data and whole-genome triplication in lettuce.</title>
        <authorList>
            <person name="Reyes-Chin-Wo S."/>
            <person name="Wang Z."/>
            <person name="Yang X."/>
            <person name="Kozik A."/>
            <person name="Arikit S."/>
            <person name="Song C."/>
            <person name="Xia L."/>
            <person name="Froenicke L."/>
            <person name="Lavelle D.O."/>
            <person name="Truco M.J."/>
            <person name="Xia R."/>
            <person name="Zhu S."/>
            <person name="Xu C."/>
            <person name="Xu H."/>
            <person name="Xu X."/>
            <person name="Cox K."/>
            <person name="Korf I."/>
            <person name="Meyers B.C."/>
            <person name="Michelmore R.W."/>
        </authorList>
    </citation>
    <scope>NUCLEOTIDE SEQUENCE [LARGE SCALE GENOMIC DNA]</scope>
    <source>
        <strain evidence="2">cv. Salinas</strain>
        <tissue evidence="1">Seedlings</tissue>
    </source>
</reference>
<protein>
    <submittedName>
        <fullName evidence="1">Uncharacterized protein</fullName>
    </submittedName>
</protein>
<organism evidence="1 2">
    <name type="scientific">Lactuca sativa</name>
    <name type="common">Garden lettuce</name>
    <dbReference type="NCBI Taxonomy" id="4236"/>
    <lineage>
        <taxon>Eukaryota</taxon>
        <taxon>Viridiplantae</taxon>
        <taxon>Streptophyta</taxon>
        <taxon>Embryophyta</taxon>
        <taxon>Tracheophyta</taxon>
        <taxon>Spermatophyta</taxon>
        <taxon>Magnoliopsida</taxon>
        <taxon>eudicotyledons</taxon>
        <taxon>Gunneridae</taxon>
        <taxon>Pentapetalae</taxon>
        <taxon>asterids</taxon>
        <taxon>campanulids</taxon>
        <taxon>Asterales</taxon>
        <taxon>Asteraceae</taxon>
        <taxon>Cichorioideae</taxon>
        <taxon>Cichorieae</taxon>
        <taxon>Lactucinae</taxon>
        <taxon>Lactuca</taxon>
    </lineage>
</organism>
<gene>
    <name evidence="1" type="ORF">LSAT_V11C200088620</name>
</gene>
<keyword evidence="2" id="KW-1185">Reference proteome</keyword>
<sequence length="141" mass="15830">MFCPSIGALSTFSTMIYATGKRSSIVVAVSTNTTRPPSHLLHPYRTPPSTVFCKAHRYPTTLSTTLLSSVTLTFSAIGVLFQFDQLNRIYHCWNKGIFTRKRLGLRKETQVKTAIQVEATSQEIFVAAEAKLTDFKQILER</sequence>
<evidence type="ECO:0000313" key="1">
    <source>
        <dbReference type="EMBL" id="KAJ0219860.1"/>
    </source>
</evidence>
<proteinExistence type="predicted"/>
<dbReference type="Proteomes" id="UP000235145">
    <property type="component" value="Unassembled WGS sequence"/>
</dbReference>